<name>A0AAE0T6C9_9BIVA</name>
<dbReference type="Proteomes" id="UP001195483">
    <property type="component" value="Unassembled WGS sequence"/>
</dbReference>
<gene>
    <name evidence="1" type="ORF">CHS0354_007170</name>
</gene>
<reference evidence="1" key="1">
    <citation type="journal article" date="2021" name="Genome Biol. Evol.">
        <title>A High-Quality Reference Genome for a Parasitic Bivalve with Doubly Uniparental Inheritance (Bivalvia: Unionida).</title>
        <authorList>
            <person name="Smith C.H."/>
        </authorList>
    </citation>
    <scope>NUCLEOTIDE SEQUENCE</scope>
    <source>
        <strain evidence="1">CHS0354</strain>
    </source>
</reference>
<sequence length="110" mass="13165">MHGQTSYRYLHHQSYSWTNFIQMSVPLVLFMDKLHTDIYTTSLIHGQTSYRYLHHQSYSWTNFIQIFVPLVLFMDNFIQISVPPVLFMDKLHTVIYATSLIHGQTSYRYL</sequence>
<comment type="caution">
    <text evidence="1">The sequence shown here is derived from an EMBL/GenBank/DDBJ whole genome shotgun (WGS) entry which is preliminary data.</text>
</comment>
<organism evidence="1 2">
    <name type="scientific">Potamilus streckersoni</name>
    <dbReference type="NCBI Taxonomy" id="2493646"/>
    <lineage>
        <taxon>Eukaryota</taxon>
        <taxon>Metazoa</taxon>
        <taxon>Spiralia</taxon>
        <taxon>Lophotrochozoa</taxon>
        <taxon>Mollusca</taxon>
        <taxon>Bivalvia</taxon>
        <taxon>Autobranchia</taxon>
        <taxon>Heteroconchia</taxon>
        <taxon>Palaeoheterodonta</taxon>
        <taxon>Unionida</taxon>
        <taxon>Unionoidea</taxon>
        <taxon>Unionidae</taxon>
        <taxon>Ambleminae</taxon>
        <taxon>Lampsilini</taxon>
        <taxon>Potamilus</taxon>
    </lineage>
</organism>
<keyword evidence="2" id="KW-1185">Reference proteome</keyword>
<dbReference type="AlphaFoldDB" id="A0AAE0T6C9"/>
<protein>
    <submittedName>
        <fullName evidence="1">Uncharacterized protein</fullName>
    </submittedName>
</protein>
<evidence type="ECO:0000313" key="2">
    <source>
        <dbReference type="Proteomes" id="UP001195483"/>
    </source>
</evidence>
<proteinExistence type="predicted"/>
<dbReference type="EMBL" id="JAEAOA010000489">
    <property type="protein sequence ID" value="KAK3604466.1"/>
    <property type="molecule type" value="Genomic_DNA"/>
</dbReference>
<reference evidence="1" key="2">
    <citation type="journal article" date="2021" name="Genome Biol. Evol.">
        <title>Developing a high-quality reference genome for a parasitic bivalve with doubly uniparental inheritance (Bivalvia: Unionida).</title>
        <authorList>
            <person name="Smith C.H."/>
        </authorList>
    </citation>
    <scope>NUCLEOTIDE SEQUENCE</scope>
    <source>
        <strain evidence="1">CHS0354</strain>
        <tissue evidence="1">Mantle</tissue>
    </source>
</reference>
<evidence type="ECO:0000313" key="1">
    <source>
        <dbReference type="EMBL" id="KAK3604466.1"/>
    </source>
</evidence>
<reference evidence="1" key="3">
    <citation type="submission" date="2023-05" db="EMBL/GenBank/DDBJ databases">
        <authorList>
            <person name="Smith C.H."/>
        </authorList>
    </citation>
    <scope>NUCLEOTIDE SEQUENCE</scope>
    <source>
        <strain evidence="1">CHS0354</strain>
        <tissue evidence="1">Mantle</tissue>
    </source>
</reference>
<accession>A0AAE0T6C9</accession>